<proteinExistence type="inferred from homology"/>
<dbReference type="FunFam" id="3.40.50.300:FF:000032">
    <property type="entry name" value="Export ABC transporter ATP-binding protein"/>
    <property type="match status" value="1"/>
</dbReference>
<organism evidence="6 8">
    <name type="scientific">Clostridium coskatii</name>
    <dbReference type="NCBI Taxonomy" id="1705578"/>
    <lineage>
        <taxon>Bacteria</taxon>
        <taxon>Bacillati</taxon>
        <taxon>Bacillota</taxon>
        <taxon>Clostridia</taxon>
        <taxon>Eubacteriales</taxon>
        <taxon>Clostridiaceae</taxon>
        <taxon>Clostridium</taxon>
    </lineage>
</organism>
<evidence type="ECO:0000259" key="5">
    <source>
        <dbReference type="PROSITE" id="PS50893"/>
    </source>
</evidence>
<evidence type="ECO:0000256" key="4">
    <source>
        <dbReference type="ARBA" id="ARBA00022840"/>
    </source>
</evidence>
<dbReference type="EMBL" id="LITQ01000029">
    <property type="protein sequence ID" value="OAA90832.1"/>
    <property type="molecule type" value="Genomic_DNA"/>
</dbReference>
<protein>
    <submittedName>
        <fullName evidence="6">Bacitracin export ATP-binding protein BceA</fullName>
    </submittedName>
</protein>
<evidence type="ECO:0000313" key="9">
    <source>
        <dbReference type="Proteomes" id="UP000093694"/>
    </source>
</evidence>
<evidence type="ECO:0000313" key="6">
    <source>
        <dbReference type="EMBL" id="OAA90832.1"/>
    </source>
</evidence>
<gene>
    <name evidence="6" type="primary">bceA_1</name>
    <name evidence="7" type="ORF">CLCOS_07100</name>
    <name evidence="6" type="ORF">WX73_01982</name>
</gene>
<dbReference type="InterPro" id="IPR027417">
    <property type="entry name" value="P-loop_NTPase"/>
</dbReference>
<name>A0A162L411_9CLOT</name>
<keyword evidence="4 6" id="KW-0067">ATP-binding</keyword>
<dbReference type="SMART" id="SM00382">
    <property type="entry name" value="AAA"/>
    <property type="match status" value="1"/>
</dbReference>
<dbReference type="AlphaFoldDB" id="A0A162L411"/>
<dbReference type="PANTHER" id="PTHR42798">
    <property type="entry name" value="LIPOPROTEIN-RELEASING SYSTEM ATP-BINDING PROTEIN LOLD"/>
    <property type="match status" value="1"/>
</dbReference>
<dbReference type="GO" id="GO:0098796">
    <property type="term" value="C:membrane protein complex"/>
    <property type="evidence" value="ECO:0007669"/>
    <property type="project" value="UniProtKB-ARBA"/>
</dbReference>
<dbReference type="GO" id="GO:0016887">
    <property type="term" value="F:ATP hydrolysis activity"/>
    <property type="evidence" value="ECO:0007669"/>
    <property type="project" value="InterPro"/>
</dbReference>
<comment type="similarity">
    <text evidence="1">Belongs to the ABC transporter superfamily.</text>
</comment>
<accession>A0A162L411</accession>
<reference evidence="6 8" key="1">
    <citation type="journal article" date="2015" name="Biotechnol. Bioeng.">
        <title>Genome sequence and phenotypic characterization of Caulobacter segnis.</title>
        <authorList>
            <person name="Patel S."/>
            <person name="Fletcher B."/>
            <person name="Scott D.C."/>
            <person name="Ely B."/>
        </authorList>
    </citation>
    <scope>NUCLEOTIDE SEQUENCE [LARGE SCALE GENOMIC DNA]</scope>
    <source>
        <strain evidence="6 8">PS02</strain>
    </source>
</reference>
<keyword evidence="3" id="KW-0547">Nucleotide-binding</keyword>
<dbReference type="EMBL" id="LROR01000031">
    <property type="protein sequence ID" value="OBR96866.1"/>
    <property type="molecule type" value="Genomic_DNA"/>
</dbReference>
<feature type="domain" description="ABC transporter" evidence="5">
    <location>
        <begin position="7"/>
        <end position="248"/>
    </location>
</feature>
<dbReference type="InterPro" id="IPR003593">
    <property type="entry name" value="AAA+_ATPase"/>
</dbReference>
<comment type="caution">
    <text evidence="6">The sequence shown here is derived from an EMBL/GenBank/DDBJ whole genome shotgun (WGS) entry which is preliminary data.</text>
</comment>
<dbReference type="Proteomes" id="UP000093694">
    <property type="component" value="Unassembled WGS sequence"/>
</dbReference>
<dbReference type="PROSITE" id="PS50893">
    <property type="entry name" value="ABC_TRANSPORTER_2"/>
    <property type="match status" value="1"/>
</dbReference>
<dbReference type="Gene3D" id="3.40.50.300">
    <property type="entry name" value="P-loop containing nucleotide triphosphate hydrolases"/>
    <property type="match status" value="1"/>
</dbReference>
<dbReference type="SUPFAM" id="SSF52540">
    <property type="entry name" value="P-loop containing nucleoside triphosphate hydrolases"/>
    <property type="match status" value="1"/>
</dbReference>
<dbReference type="Proteomes" id="UP000077384">
    <property type="component" value="Unassembled WGS sequence"/>
</dbReference>
<keyword evidence="2" id="KW-0813">Transport</keyword>
<evidence type="ECO:0000313" key="8">
    <source>
        <dbReference type="Proteomes" id="UP000077384"/>
    </source>
</evidence>
<dbReference type="GO" id="GO:0022857">
    <property type="term" value="F:transmembrane transporter activity"/>
    <property type="evidence" value="ECO:0007669"/>
    <property type="project" value="UniProtKB-ARBA"/>
</dbReference>
<dbReference type="PATRIC" id="fig|1705578.3.peg.2243"/>
<reference evidence="7 9" key="2">
    <citation type="journal article" date="2016" name="Front. Microbiol.">
        <title>Industrial Acetogenic Biocatalysts: A Comparative Metabolic and Genomic Analysis.</title>
        <authorList>
            <person name="Bengelsdorf F."/>
            <person name="Poehlein A."/>
            <person name="Sonja S."/>
            <person name="Erz C."/>
            <person name="Hummel T."/>
            <person name="Hoffmeister S."/>
            <person name="Daniel R."/>
            <person name="Durre P."/>
        </authorList>
    </citation>
    <scope>NUCLEOTIDE SEQUENCE [LARGE SCALE GENOMIC DNA]</scope>
    <source>
        <strain evidence="7 9">PTA-10522</strain>
    </source>
</reference>
<dbReference type="InterPro" id="IPR003439">
    <property type="entry name" value="ABC_transporter-like_ATP-bd"/>
</dbReference>
<evidence type="ECO:0000256" key="3">
    <source>
        <dbReference type="ARBA" id="ARBA00022741"/>
    </source>
</evidence>
<keyword evidence="9" id="KW-1185">Reference proteome</keyword>
<evidence type="ECO:0000256" key="2">
    <source>
        <dbReference type="ARBA" id="ARBA00022448"/>
    </source>
</evidence>
<sequence length="253" mass="28592">MILMEILSAEDIIKVYEWNLEVNPTNVLNGINLSIESGEFTAIMGQSGSGKTTLLNILSGIDKPTSGTVKIMNQYITSLDKTERSIFRRENLGIIFQNFNLLDNITLAENAALPLIFKGAGKEKINEKIEEYFTFFNIYNIRNKYPYNVSVGEQQRVTACRALINDPCIILADEPTSSIDPNTSKKFMKYLKKINDQKKATILMSTHDIYAASYCSRVIFIKSGRIFADIYKKGDQHTFFNRILDTLAVISGE</sequence>
<dbReference type="PANTHER" id="PTHR42798:SF7">
    <property type="entry name" value="ALPHA-D-RIBOSE 1-METHYLPHOSPHONATE 5-TRIPHOSPHATE SYNTHASE SUBUNIT PHNL"/>
    <property type="match status" value="1"/>
</dbReference>
<evidence type="ECO:0000256" key="1">
    <source>
        <dbReference type="ARBA" id="ARBA00005417"/>
    </source>
</evidence>
<dbReference type="CDD" id="cd03255">
    <property type="entry name" value="ABC_MJ0796_LolCDE_FtsE"/>
    <property type="match status" value="1"/>
</dbReference>
<evidence type="ECO:0000313" key="7">
    <source>
        <dbReference type="EMBL" id="OBR96866.1"/>
    </source>
</evidence>
<dbReference type="InterPro" id="IPR017911">
    <property type="entry name" value="MacB-like_ATP-bd"/>
</dbReference>
<dbReference type="GO" id="GO:0005524">
    <property type="term" value="F:ATP binding"/>
    <property type="evidence" value="ECO:0007669"/>
    <property type="project" value="UniProtKB-KW"/>
</dbReference>
<dbReference type="Pfam" id="PF00005">
    <property type="entry name" value="ABC_tran"/>
    <property type="match status" value="1"/>
</dbReference>